<gene>
    <name evidence="3" type="ORF">ECPE_LOCUS5845</name>
</gene>
<organism evidence="5">
    <name type="scientific">Echinostoma caproni</name>
    <dbReference type="NCBI Taxonomy" id="27848"/>
    <lineage>
        <taxon>Eukaryota</taxon>
        <taxon>Metazoa</taxon>
        <taxon>Spiralia</taxon>
        <taxon>Lophotrochozoa</taxon>
        <taxon>Platyhelminthes</taxon>
        <taxon>Trematoda</taxon>
        <taxon>Digenea</taxon>
        <taxon>Plagiorchiida</taxon>
        <taxon>Echinostomata</taxon>
        <taxon>Echinostomatoidea</taxon>
        <taxon>Echinostomatidae</taxon>
        <taxon>Echinostoma</taxon>
    </lineage>
</organism>
<evidence type="ECO:0000313" key="4">
    <source>
        <dbReference type="Proteomes" id="UP000272942"/>
    </source>
</evidence>
<dbReference type="Proteomes" id="UP000272942">
    <property type="component" value="Unassembled WGS sequence"/>
</dbReference>
<proteinExistence type="inferred from homology"/>
<dbReference type="WBParaSite" id="ECPE_0000585801-mRNA-1">
    <property type="protein sequence ID" value="ECPE_0000585801-mRNA-1"/>
    <property type="gene ID" value="ECPE_0000585801"/>
</dbReference>
<sequence length="507" mass="59237">MPKSKRKIVSEQEANFTEEQKEEWNKFFRNSAEDADYVEDLKKNLAEARVKVSDEFSQYSGSLPGDLAEFKGIDELEELPEELVHHIRLLSDVLRHFRSGPLPKTVKMLPHLPGCEGLLELLKPLEWTPHVYPRVTKSEMSKTEGVILSQLIKKASLKARFASVALALTMEEEFSIPRSMVIETLLAKRYHMPEAALKRVVEYFVSFDKDCSAHFTTESRMPLSWFRSLLTFLESYHTSVDPEQRAQLIKLCRRHEHPQITPEIRQIFSVCTPKFVGLSASRAKKYYPSWHVPYILDDYQNVTRSKPNPYETWDREWKKAGISARELQPFDISHLPGHLRSRLHPNVEFFQPKYRSEMSLDYKRRLFGAYGLASGVDPATLFVEPRTVAFDQAVEQATTRPIDEVLDERRRDEQARSEATEKLMKTIKTNLAKMPELLTKFEAQRQKQLEQEAAKELKKKAIMEEARDRFGYYVSPQDPKFKKLRDELEEREKLKRKEKRKKEATQN</sequence>
<dbReference type="GO" id="GO:0030688">
    <property type="term" value="C:preribosome, small subunit precursor"/>
    <property type="evidence" value="ECO:0007669"/>
    <property type="project" value="TreeGrafter"/>
</dbReference>
<dbReference type="Pfam" id="PF05291">
    <property type="entry name" value="Bystin"/>
    <property type="match status" value="1"/>
</dbReference>
<reference evidence="3 4" key="2">
    <citation type="submission" date="2018-11" db="EMBL/GenBank/DDBJ databases">
        <authorList>
            <consortium name="Pathogen Informatics"/>
        </authorList>
    </citation>
    <scope>NUCLEOTIDE SEQUENCE [LARGE SCALE GENOMIC DNA]</scope>
    <source>
        <strain evidence="3 4">Egypt</strain>
    </source>
</reference>
<dbReference type="InterPro" id="IPR018472">
    <property type="entry name" value="Ribosomal_mL64"/>
</dbReference>
<feature type="coiled-coil region" evidence="2">
    <location>
        <begin position="402"/>
        <end position="507"/>
    </location>
</feature>
<name>A0A183AFW0_9TREM</name>
<evidence type="ECO:0000256" key="2">
    <source>
        <dbReference type="SAM" id="Coils"/>
    </source>
</evidence>
<dbReference type="AlphaFoldDB" id="A0A183AFW0"/>
<keyword evidence="4" id="KW-1185">Reference proteome</keyword>
<dbReference type="PANTHER" id="PTHR12821">
    <property type="entry name" value="BYSTIN"/>
    <property type="match status" value="1"/>
</dbReference>
<dbReference type="OrthoDB" id="2192561at2759"/>
<dbReference type="InterPro" id="IPR007955">
    <property type="entry name" value="Bystin"/>
</dbReference>
<dbReference type="GO" id="GO:0030515">
    <property type="term" value="F:snoRNA binding"/>
    <property type="evidence" value="ECO:0007669"/>
    <property type="project" value="TreeGrafter"/>
</dbReference>
<comment type="similarity">
    <text evidence="1">Belongs to the bystin family.</text>
</comment>
<dbReference type="GO" id="GO:0005737">
    <property type="term" value="C:cytoplasm"/>
    <property type="evidence" value="ECO:0007669"/>
    <property type="project" value="TreeGrafter"/>
</dbReference>
<dbReference type="InterPro" id="IPR043035">
    <property type="entry name" value="Ribosomal_mL64_sf"/>
</dbReference>
<evidence type="ECO:0000313" key="5">
    <source>
        <dbReference type="WBParaSite" id="ECPE_0000585801-mRNA-1"/>
    </source>
</evidence>
<dbReference type="PANTHER" id="PTHR12821:SF0">
    <property type="entry name" value="BYSTIN"/>
    <property type="match status" value="1"/>
</dbReference>
<dbReference type="EMBL" id="UZAN01042744">
    <property type="protein sequence ID" value="VDP76694.1"/>
    <property type="molecule type" value="Genomic_DNA"/>
</dbReference>
<dbReference type="GO" id="GO:0006364">
    <property type="term" value="P:rRNA processing"/>
    <property type="evidence" value="ECO:0007669"/>
    <property type="project" value="TreeGrafter"/>
</dbReference>
<dbReference type="GO" id="GO:0005730">
    <property type="term" value="C:nucleolus"/>
    <property type="evidence" value="ECO:0007669"/>
    <property type="project" value="TreeGrafter"/>
</dbReference>
<keyword evidence="2" id="KW-0175">Coiled coil</keyword>
<protein>
    <submittedName>
        <fullName evidence="5">Growth arrest and DNA damage-inducible proteins-interacting protein 1</fullName>
    </submittedName>
</protein>
<evidence type="ECO:0000256" key="1">
    <source>
        <dbReference type="ARBA" id="ARBA00007114"/>
    </source>
</evidence>
<dbReference type="Gene3D" id="6.10.280.120">
    <property type="entry name" value="Growth arrest and DNA-damage-inducible proteins-interacting protein 1"/>
    <property type="match status" value="1"/>
</dbReference>
<accession>A0A183AFW0</accession>
<evidence type="ECO:0000313" key="3">
    <source>
        <dbReference type="EMBL" id="VDP76694.1"/>
    </source>
</evidence>
<dbReference type="Pfam" id="PF10147">
    <property type="entry name" value="CR6_interact"/>
    <property type="match status" value="1"/>
</dbReference>
<reference evidence="5" key="1">
    <citation type="submission" date="2016-06" db="UniProtKB">
        <authorList>
            <consortium name="WormBaseParasite"/>
        </authorList>
    </citation>
    <scope>IDENTIFICATION</scope>
</reference>